<feature type="transmembrane region" description="Helical" evidence="1">
    <location>
        <begin position="43"/>
        <end position="64"/>
    </location>
</feature>
<keyword evidence="1" id="KW-0472">Membrane</keyword>
<sequence>MLRPRWARARSYLVAGLVVCPLMFVLTCLSMMSIAVAGRGVSWWLVLPVVGAALPAAIVLGSLRSLLYEPPRWGRAAFLTGGCQLLLGGIPGVGMAMNAGTALATTGASAVFLLQLALLVLGFVFAHRANRVLLSPPCPELGATPFTVAFRARIADLGLMSGSAVVAEDRVEWSARRHKGRGGPTAHGSLTFARLRGARPTVLPDTGRWIPWLRLSDGSTVHASPGPAVLLASDTGEWMLPVTDAEQFVQLLHWRVNRRT</sequence>
<reference evidence="2 3" key="1">
    <citation type="submission" date="2019-06" db="EMBL/GenBank/DDBJ databases">
        <title>Sequencing the genomes of 1000 actinobacteria strains.</title>
        <authorList>
            <person name="Klenk H.-P."/>
        </authorList>
    </citation>
    <scope>NUCLEOTIDE SEQUENCE [LARGE SCALE GENOMIC DNA]</scope>
    <source>
        <strain evidence="2 3">DSM 45679</strain>
    </source>
</reference>
<dbReference type="EMBL" id="VFML01000001">
    <property type="protein sequence ID" value="TQJ05719.1"/>
    <property type="molecule type" value="Genomic_DNA"/>
</dbReference>
<keyword evidence="1" id="KW-0812">Transmembrane</keyword>
<keyword evidence="3" id="KW-1185">Reference proteome</keyword>
<feature type="transmembrane region" description="Helical" evidence="1">
    <location>
        <begin position="12"/>
        <end position="37"/>
    </location>
</feature>
<name>A0A542DRI4_AMYCI</name>
<evidence type="ECO:0000313" key="3">
    <source>
        <dbReference type="Proteomes" id="UP000320876"/>
    </source>
</evidence>
<proteinExistence type="predicted"/>
<evidence type="ECO:0000313" key="2">
    <source>
        <dbReference type="EMBL" id="TQJ05719.1"/>
    </source>
</evidence>
<gene>
    <name evidence="2" type="ORF">FB471_5556</name>
</gene>
<feature type="transmembrane region" description="Helical" evidence="1">
    <location>
        <begin position="76"/>
        <end position="97"/>
    </location>
</feature>
<dbReference type="Proteomes" id="UP000320876">
    <property type="component" value="Unassembled WGS sequence"/>
</dbReference>
<organism evidence="2 3">
    <name type="scientific">Amycolatopsis cihanbeyliensis</name>
    <dbReference type="NCBI Taxonomy" id="1128664"/>
    <lineage>
        <taxon>Bacteria</taxon>
        <taxon>Bacillati</taxon>
        <taxon>Actinomycetota</taxon>
        <taxon>Actinomycetes</taxon>
        <taxon>Pseudonocardiales</taxon>
        <taxon>Pseudonocardiaceae</taxon>
        <taxon>Amycolatopsis</taxon>
    </lineage>
</organism>
<comment type="caution">
    <text evidence="2">The sequence shown here is derived from an EMBL/GenBank/DDBJ whole genome shotgun (WGS) entry which is preliminary data.</text>
</comment>
<feature type="transmembrane region" description="Helical" evidence="1">
    <location>
        <begin position="103"/>
        <end position="126"/>
    </location>
</feature>
<protein>
    <submittedName>
        <fullName evidence="2">Uncharacterized protein</fullName>
    </submittedName>
</protein>
<evidence type="ECO:0000256" key="1">
    <source>
        <dbReference type="SAM" id="Phobius"/>
    </source>
</evidence>
<dbReference type="AlphaFoldDB" id="A0A542DRI4"/>
<keyword evidence="1" id="KW-1133">Transmembrane helix</keyword>
<accession>A0A542DRI4</accession>